<dbReference type="AlphaFoldDB" id="A0AAN9MP19"/>
<feature type="compositionally biased region" description="Polar residues" evidence="1">
    <location>
        <begin position="209"/>
        <end position="232"/>
    </location>
</feature>
<comment type="caution">
    <text evidence="2">The sequence shown here is derived from an EMBL/GenBank/DDBJ whole genome shotgun (WGS) entry which is preliminary data.</text>
</comment>
<accession>A0AAN9MP19</accession>
<evidence type="ECO:0000313" key="2">
    <source>
        <dbReference type="EMBL" id="KAK7358335.1"/>
    </source>
</evidence>
<proteinExistence type="predicted"/>
<keyword evidence="3" id="KW-1185">Reference proteome</keyword>
<dbReference type="Proteomes" id="UP001367508">
    <property type="component" value="Unassembled WGS sequence"/>
</dbReference>
<evidence type="ECO:0000256" key="1">
    <source>
        <dbReference type="SAM" id="MobiDB-lite"/>
    </source>
</evidence>
<evidence type="ECO:0008006" key="4">
    <source>
        <dbReference type="Google" id="ProtNLM"/>
    </source>
</evidence>
<dbReference type="PANTHER" id="PTHR34282">
    <property type="entry name" value="OS01G0228800 PROTEIN-RELATED"/>
    <property type="match status" value="1"/>
</dbReference>
<feature type="region of interest" description="Disordered" evidence="1">
    <location>
        <begin position="207"/>
        <end position="232"/>
    </location>
</feature>
<dbReference type="PANTHER" id="PTHR34282:SF2">
    <property type="entry name" value="DUF3741 DOMAIN-CONTAINING PROTEIN"/>
    <property type="match status" value="1"/>
</dbReference>
<name>A0AAN9MP19_CANGL</name>
<feature type="region of interest" description="Disordered" evidence="1">
    <location>
        <begin position="431"/>
        <end position="451"/>
    </location>
</feature>
<sequence>MESENSADANNFIMLMIGAKNEQLEKGIKTASRFADEIYMTAYPQDSIMYRSFLTCDDPKGVVQCGTIRKYRTCSHKMKDKTKVQKTAEHLETSLVNKRYNKEEKFPKRTDGNGSLIGQSSLQLTQVSRGDQRLNMIDSWSSDLMYDEKSEDIAQHILKGAALDLQDSLIMLHRLQEASQHTTHFRRKQTEKPKRDRIDAKMIGGMQGNPFSELSDSNGLQRPQPCAGSSSSNCKEELKEVIEESLVRQNMFPKMITEGLDSASETFSTSSSQSYGVRTNSLSDPSFSIIASKVERKPSLIVKLMGLEEPPSRSFPPVMQKHLDGGKILNQKRSVFEKDMSKVRKNNSISEVNPEQRTQGGTLDTMHFKGLINKNSVIEPKLQVHHFNHPNAKQLIKTQCTLYNESVKSRTPVPPEELSMRKLKAEIVSSKTIKHRKGSSSTNTGKEMDEGASKRLNKEVVKLDAKGINPVEASSGKLNLFCHIGHTPQVNETNDRKWKVQTLSRKQPEKDISEPRIVARPQYQFEITSTKLRKPKRGSRMDANEISCLKSTGSNNISIPNTESQKNNNSKDLYMEIKKFDSVVDSLLRRKNQMKNQNPVAELKPAKLTVEQIKQGKEKRSIHVPDTSTILADELLMVCEADAYANKIESKLLKLLILTQNALVVHLFLIYHYHSYSFLLDITEECKPSKSCSGHDTMLLKSRHENDSIPINPDKEQAELKHFLLTNHSFIGHAKELFNLDVDCPKILQKDETNYDIANLRLYLDYANELSEIKSLQESQVLPSFLLAFDGNSRLQISFGRLVEEIYNAIENLKHYREHSGVKPFASNAIAMTEKDMKCNGMMNSIWERGWRHGFSADEAELVVNKIETLLVNGLIEELIINLHYIF</sequence>
<evidence type="ECO:0000313" key="3">
    <source>
        <dbReference type="Proteomes" id="UP001367508"/>
    </source>
</evidence>
<organism evidence="2 3">
    <name type="scientific">Canavalia gladiata</name>
    <name type="common">Sword bean</name>
    <name type="synonym">Dolichos gladiatus</name>
    <dbReference type="NCBI Taxonomy" id="3824"/>
    <lineage>
        <taxon>Eukaryota</taxon>
        <taxon>Viridiplantae</taxon>
        <taxon>Streptophyta</taxon>
        <taxon>Embryophyta</taxon>
        <taxon>Tracheophyta</taxon>
        <taxon>Spermatophyta</taxon>
        <taxon>Magnoliopsida</taxon>
        <taxon>eudicotyledons</taxon>
        <taxon>Gunneridae</taxon>
        <taxon>Pentapetalae</taxon>
        <taxon>rosids</taxon>
        <taxon>fabids</taxon>
        <taxon>Fabales</taxon>
        <taxon>Fabaceae</taxon>
        <taxon>Papilionoideae</taxon>
        <taxon>50 kb inversion clade</taxon>
        <taxon>NPAAA clade</taxon>
        <taxon>indigoferoid/millettioid clade</taxon>
        <taxon>Phaseoleae</taxon>
        <taxon>Canavalia</taxon>
    </lineage>
</organism>
<gene>
    <name evidence="2" type="ORF">VNO77_00262</name>
</gene>
<dbReference type="EMBL" id="JAYMYQ010000001">
    <property type="protein sequence ID" value="KAK7358335.1"/>
    <property type="molecule type" value="Genomic_DNA"/>
</dbReference>
<protein>
    <recommendedName>
        <fullName evidence="4">DUF4378 domain-containing protein</fullName>
    </recommendedName>
</protein>
<reference evidence="2 3" key="1">
    <citation type="submission" date="2024-01" db="EMBL/GenBank/DDBJ databases">
        <title>The genomes of 5 underutilized Papilionoideae crops provide insights into root nodulation and disease resistanc.</title>
        <authorList>
            <person name="Jiang F."/>
        </authorList>
    </citation>
    <scope>NUCLEOTIDE SEQUENCE [LARGE SCALE GENOMIC DNA]</scope>
    <source>
        <strain evidence="2">LVBAO_FW01</strain>
        <tissue evidence="2">Leaves</tissue>
    </source>
</reference>